<dbReference type="InterPro" id="IPR021709">
    <property type="entry name" value="DUF3292"/>
</dbReference>
<dbReference type="RefSeq" id="XP_038747682.1">
    <property type="nucleotide sequence ID" value="XM_038886978.1"/>
</dbReference>
<protein>
    <submittedName>
        <fullName evidence="3">Uncharacterized protein</fullName>
    </submittedName>
</protein>
<evidence type="ECO:0000256" key="2">
    <source>
        <dbReference type="SAM" id="Phobius"/>
    </source>
</evidence>
<dbReference type="GeneID" id="62160052"/>
<comment type="caution">
    <text evidence="3">The sequence shown here is derived from an EMBL/GenBank/DDBJ whole genome shotgun (WGS) entry which is preliminary data.</text>
</comment>
<feature type="transmembrane region" description="Helical" evidence="2">
    <location>
        <begin position="93"/>
        <end position="114"/>
    </location>
</feature>
<feature type="region of interest" description="Disordered" evidence="1">
    <location>
        <begin position="183"/>
        <end position="202"/>
    </location>
</feature>
<accession>A0A9P6LMH8</accession>
<dbReference type="OrthoDB" id="1708389at2759"/>
<organism evidence="3 4">
    <name type="scientific">Colletotrichum karsti</name>
    <dbReference type="NCBI Taxonomy" id="1095194"/>
    <lineage>
        <taxon>Eukaryota</taxon>
        <taxon>Fungi</taxon>
        <taxon>Dikarya</taxon>
        <taxon>Ascomycota</taxon>
        <taxon>Pezizomycotina</taxon>
        <taxon>Sordariomycetes</taxon>
        <taxon>Hypocreomycetidae</taxon>
        <taxon>Glomerellales</taxon>
        <taxon>Glomerellaceae</taxon>
        <taxon>Colletotrichum</taxon>
        <taxon>Colletotrichum boninense species complex</taxon>
    </lineage>
</organism>
<evidence type="ECO:0000313" key="3">
    <source>
        <dbReference type="EMBL" id="KAF9878221.1"/>
    </source>
</evidence>
<feature type="transmembrane region" description="Helical" evidence="2">
    <location>
        <begin position="272"/>
        <end position="294"/>
    </location>
</feature>
<reference evidence="3" key="1">
    <citation type="submission" date="2020-03" db="EMBL/GenBank/DDBJ databases">
        <authorList>
            <person name="He L."/>
        </authorList>
    </citation>
    <scope>NUCLEOTIDE SEQUENCE</scope>
    <source>
        <strain evidence="3">CkLH20</strain>
    </source>
</reference>
<feature type="compositionally biased region" description="Basic and acidic residues" evidence="1">
    <location>
        <begin position="221"/>
        <end position="230"/>
    </location>
</feature>
<keyword evidence="2" id="KW-0472">Membrane</keyword>
<keyword evidence="2" id="KW-1133">Transmembrane helix</keyword>
<dbReference type="PANTHER" id="PTHR38694:SF1">
    <property type="entry name" value="PEROXIN DOMAIN-CONTAINING PROTEIN"/>
    <property type="match status" value="1"/>
</dbReference>
<feature type="region of interest" description="Disordered" evidence="1">
    <location>
        <begin position="587"/>
        <end position="633"/>
    </location>
</feature>
<keyword evidence="4" id="KW-1185">Reference proteome</keyword>
<dbReference type="Pfam" id="PF11696">
    <property type="entry name" value="DUF3292"/>
    <property type="match status" value="1"/>
</dbReference>
<dbReference type="EMBL" id="JAATWM020000011">
    <property type="protein sequence ID" value="KAF9878221.1"/>
    <property type="molecule type" value="Genomic_DNA"/>
</dbReference>
<feature type="region of interest" description="Disordered" evidence="1">
    <location>
        <begin position="355"/>
        <end position="388"/>
    </location>
</feature>
<evidence type="ECO:0000313" key="4">
    <source>
        <dbReference type="Proteomes" id="UP000781932"/>
    </source>
</evidence>
<proteinExistence type="predicted"/>
<dbReference type="PANTHER" id="PTHR38694">
    <property type="entry name" value="CONSERVED EXPRESSED PROTEIN"/>
    <property type="match status" value="1"/>
</dbReference>
<dbReference type="AlphaFoldDB" id="A0A9P6LMH8"/>
<dbReference type="Proteomes" id="UP000781932">
    <property type="component" value="Unassembled WGS sequence"/>
</dbReference>
<evidence type="ECO:0000256" key="1">
    <source>
        <dbReference type="SAM" id="MobiDB-lite"/>
    </source>
</evidence>
<keyword evidence="2" id="KW-0812">Transmembrane</keyword>
<feature type="region of interest" description="Disordered" evidence="1">
    <location>
        <begin position="209"/>
        <end position="232"/>
    </location>
</feature>
<name>A0A9P6LMH8_9PEZI</name>
<reference evidence="3" key="2">
    <citation type="submission" date="2020-11" db="EMBL/GenBank/DDBJ databases">
        <title>Whole genome sequencing of Colletotrichum sp.</title>
        <authorList>
            <person name="Li H."/>
        </authorList>
    </citation>
    <scope>NUCLEOTIDE SEQUENCE</scope>
    <source>
        <strain evidence="3">CkLH20</strain>
    </source>
</reference>
<sequence length="948" mass="103678">MVGGLTNEELWILVRRFDKQVFHVKSIPEAPLASLDLNIADEEEFSPDKLRAHVERLYMTVIVGAFSFWKHIVRIRSWREWKRTLTFLSVYTAAWLLDFVIPVLVSFLIVLVLVPEARTFCFPPAPASLIDSKTGGVKKPAAGVLASDDSITGAPEKHAGEAVEQEAHSFVNSISSLVISTAAGKHPQGDPHNDTAVPDPTNITEDVVNAKDKTGGSNPSTHHDKTKKPVSETVWTQARPVMHAIADLVDTYERFGNALSPTPPFPQQRPRLILASVLLPLLLGSLFTTSYMVLKGTGFIVGFTFFGDPIIQRGLVFINRTYPHWKKYVELRNSILKGIPTNAQLTITLLRIGERNKAPLPPPPTSTTPPPDQPHATAGQGLEHLGDGQGVDQAEIDEAIQPDEAVLAPAVSETDEHKQKKGHRIINFIKSTAKGGINTTLAADKVKAKAGAKHAKDRLGVVKKQPDPEKGPISFPARYKGKRGHAFITATATTPALSWTTESDDVNPVWSMAIADIEEIRKVGGLGWKSKIFVGWATDREIADGLVITDTMGKQHHLTAIVTRDELFNRLVAMGAQMWEACTYHSGNMPKRGSSSRGRGGKAAGGAAKRKRDASEAENVAGIQKRRTDAKSREEGVQWEKQYYQGVGIEDLGGIGCGFCGLITPKIPFQAPFTGDGNIEVMSGLGGPGDGSIRLCGPPDYWDHDMGAIFMVPLRHIEQIFVLPSLSTPGEEAHEVVIVPTGATGASSIKREYPQIISFKWPDKPVDEALKRKNSSKTYEENDTYLSVLKRVLDKELESFDKAVIDLTAGLGDGLVIGNSVLSPPTESHMKSKANGHLNFLNQGILFTSETQRVYMTFPSLDSVMVIRAKGEKDKIVGLNVICRAKEPFYDDGEGGATLINFGQMDPSLLDDIKGYLKKHDLKMMLCEQAFYDYENNVPATGWMPLMG</sequence>
<gene>
    <name evidence="3" type="ORF">CkaCkLH20_04259</name>
</gene>
<feature type="compositionally biased region" description="Pro residues" evidence="1">
    <location>
        <begin position="359"/>
        <end position="373"/>
    </location>
</feature>